<protein>
    <recommendedName>
        <fullName evidence="6">DUF659 domain-containing protein</fullName>
    </recommendedName>
</protein>
<evidence type="ECO:0000313" key="8">
    <source>
        <dbReference type="Proteomes" id="UP000434957"/>
    </source>
</evidence>
<evidence type="ECO:0000256" key="5">
    <source>
        <dbReference type="ARBA" id="ARBA00023242"/>
    </source>
</evidence>
<sequence>MIKQDATALIESGLAPWQVVKAVKMYLYLRVEYTLRHLHPEDQHINGFDDHLRRGHRHLLRLPKDAKNEFFSPSSWSNGCCRSRSHAKCQRRCRLQSGILASFWPRCRRHAGCPPGGRVANSGDPTRRGGRLQDPVWNDVLISDGVVSCKKCEKIIHTSGKTHVERVRYHFAKKCPKRAYTPAITTCFRPAISPVKVAAFQRKFALWFYSTRMAFNKAAHHTLVAALGELTPTNVVPSRKQLASTLMKTCYEEARATVMHKLRDRNCTLVTDAWMDVNGKSVVNYSMDVNGKSVVNYVALDEELVVFLAGSTSHDAAFLAADIRRVIAKYPFIRFFAVVTDNTAANQLVWATLQKEYQRMFFHSCISHALHLVVKDFVRQLPWLQKLEQDCRQLVRFLKKSQ</sequence>
<keyword evidence="8" id="KW-1185">Reference proteome</keyword>
<keyword evidence="4" id="KW-0862">Zinc</keyword>
<gene>
    <name evidence="7" type="ORF">PR003_g9188</name>
</gene>
<dbReference type="AlphaFoldDB" id="A0A6A4FNS5"/>
<dbReference type="PANTHER" id="PTHR46481">
    <property type="entry name" value="ZINC FINGER BED DOMAIN-CONTAINING PROTEIN 4"/>
    <property type="match status" value="1"/>
</dbReference>
<evidence type="ECO:0000256" key="4">
    <source>
        <dbReference type="ARBA" id="ARBA00022833"/>
    </source>
</evidence>
<organism evidence="7 8">
    <name type="scientific">Phytophthora rubi</name>
    <dbReference type="NCBI Taxonomy" id="129364"/>
    <lineage>
        <taxon>Eukaryota</taxon>
        <taxon>Sar</taxon>
        <taxon>Stramenopiles</taxon>
        <taxon>Oomycota</taxon>
        <taxon>Peronosporomycetes</taxon>
        <taxon>Peronosporales</taxon>
        <taxon>Peronosporaceae</taxon>
        <taxon>Phytophthora</taxon>
    </lineage>
</organism>
<evidence type="ECO:0000256" key="1">
    <source>
        <dbReference type="ARBA" id="ARBA00004123"/>
    </source>
</evidence>
<accession>A0A6A4FNS5</accession>
<evidence type="ECO:0000256" key="2">
    <source>
        <dbReference type="ARBA" id="ARBA00022723"/>
    </source>
</evidence>
<dbReference type="GO" id="GO:0005634">
    <property type="term" value="C:nucleus"/>
    <property type="evidence" value="ECO:0007669"/>
    <property type="project" value="UniProtKB-SubCell"/>
</dbReference>
<dbReference type="InterPro" id="IPR007021">
    <property type="entry name" value="DUF659"/>
</dbReference>
<dbReference type="EMBL" id="QXFT01000472">
    <property type="protein sequence ID" value="KAE9343004.1"/>
    <property type="molecule type" value="Genomic_DNA"/>
</dbReference>
<dbReference type="InterPro" id="IPR052035">
    <property type="entry name" value="ZnF_BED_domain_contain"/>
</dbReference>
<evidence type="ECO:0000259" key="6">
    <source>
        <dbReference type="Pfam" id="PF04937"/>
    </source>
</evidence>
<keyword evidence="2" id="KW-0479">Metal-binding</keyword>
<dbReference type="PANTHER" id="PTHR46481:SF10">
    <property type="entry name" value="ZINC FINGER BED DOMAIN-CONTAINING PROTEIN 39"/>
    <property type="match status" value="1"/>
</dbReference>
<proteinExistence type="predicted"/>
<comment type="caution">
    <text evidence="7">The sequence shown here is derived from an EMBL/GenBank/DDBJ whole genome shotgun (WGS) entry which is preliminary data.</text>
</comment>
<keyword evidence="3" id="KW-0863">Zinc-finger</keyword>
<name>A0A6A4FNS5_9STRA</name>
<reference evidence="7 8" key="1">
    <citation type="submission" date="2018-08" db="EMBL/GenBank/DDBJ databases">
        <title>Genomic investigation of the strawberry pathogen Phytophthora fragariae indicates pathogenicity is determined by transcriptional variation in three key races.</title>
        <authorList>
            <person name="Adams T.M."/>
            <person name="Armitage A.D."/>
            <person name="Sobczyk M.K."/>
            <person name="Bates H.J."/>
            <person name="Dunwell J.M."/>
            <person name="Nellist C.F."/>
            <person name="Harrison R.J."/>
        </authorList>
    </citation>
    <scope>NUCLEOTIDE SEQUENCE [LARGE SCALE GENOMIC DNA]</scope>
    <source>
        <strain evidence="7 8">SCRP333</strain>
    </source>
</reference>
<keyword evidence="5" id="KW-0539">Nucleus</keyword>
<evidence type="ECO:0000256" key="3">
    <source>
        <dbReference type="ARBA" id="ARBA00022771"/>
    </source>
</evidence>
<dbReference type="SUPFAM" id="SSF53098">
    <property type="entry name" value="Ribonuclease H-like"/>
    <property type="match status" value="1"/>
</dbReference>
<comment type="subcellular location">
    <subcellularLocation>
        <location evidence="1">Nucleus</location>
    </subcellularLocation>
</comment>
<feature type="domain" description="DUF659" evidence="6">
    <location>
        <begin position="237"/>
        <end position="389"/>
    </location>
</feature>
<dbReference type="InterPro" id="IPR012337">
    <property type="entry name" value="RNaseH-like_sf"/>
</dbReference>
<evidence type="ECO:0000313" key="7">
    <source>
        <dbReference type="EMBL" id="KAE9343004.1"/>
    </source>
</evidence>
<dbReference type="Proteomes" id="UP000434957">
    <property type="component" value="Unassembled WGS sequence"/>
</dbReference>
<dbReference type="GO" id="GO:0008270">
    <property type="term" value="F:zinc ion binding"/>
    <property type="evidence" value="ECO:0007669"/>
    <property type="project" value="UniProtKB-KW"/>
</dbReference>
<dbReference type="Pfam" id="PF04937">
    <property type="entry name" value="DUF659"/>
    <property type="match status" value="1"/>
</dbReference>